<gene>
    <name evidence="2" type="ORF">QN277_026179</name>
</gene>
<dbReference type="PANTHER" id="PTHR31374">
    <property type="entry name" value="AUXIN-INDUCED PROTEIN-LIKE-RELATED"/>
    <property type="match status" value="1"/>
</dbReference>
<evidence type="ECO:0000256" key="1">
    <source>
        <dbReference type="ARBA" id="ARBA00006974"/>
    </source>
</evidence>
<reference evidence="2" key="1">
    <citation type="submission" date="2023-10" db="EMBL/GenBank/DDBJ databases">
        <title>Chromosome-level genome of the transformable northern wattle, Acacia crassicarpa.</title>
        <authorList>
            <person name="Massaro I."/>
            <person name="Sinha N.R."/>
            <person name="Poethig S."/>
            <person name="Leichty A.R."/>
        </authorList>
    </citation>
    <scope>NUCLEOTIDE SEQUENCE</scope>
    <source>
        <strain evidence="2">Acra3RX</strain>
        <tissue evidence="2">Leaf</tissue>
    </source>
</reference>
<name>A0AAE1J7D0_9FABA</name>
<dbReference type="PANTHER" id="PTHR31374:SF118">
    <property type="entry name" value="OS01G0924966 PROTEIN"/>
    <property type="match status" value="1"/>
</dbReference>
<dbReference type="InterPro" id="IPR003676">
    <property type="entry name" value="SAUR_fam"/>
</dbReference>
<comment type="similarity">
    <text evidence="1">Belongs to the ARG7 family.</text>
</comment>
<dbReference type="Pfam" id="PF02519">
    <property type="entry name" value="Auxin_inducible"/>
    <property type="match status" value="1"/>
</dbReference>
<dbReference type="GO" id="GO:0009733">
    <property type="term" value="P:response to auxin"/>
    <property type="evidence" value="ECO:0007669"/>
    <property type="project" value="InterPro"/>
</dbReference>
<evidence type="ECO:0000313" key="3">
    <source>
        <dbReference type="Proteomes" id="UP001293593"/>
    </source>
</evidence>
<organism evidence="2 3">
    <name type="scientific">Acacia crassicarpa</name>
    <name type="common">northern wattle</name>
    <dbReference type="NCBI Taxonomy" id="499986"/>
    <lineage>
        <taxon>Eukaryota</taxon>
        <taxon>Viridiplantae</taxon>
        <taxon>Streptophyta</taxon>
        <taxon>Embryophyta</taxon>
        <taxon>Tracheophyta</taxon>
        <taxon>Spermatophyta</taxon>
        <taxon>Magnoliopsida</taxon>
        <taxon>eudicotyledons</taxon>
        <taxon>Gunneridae</taxon>
        <taxon>Pentapetalae</taxon>
        <taxon>rosids</taxon>
        <taxon>fabids</taxon>
        <taxon>Fabales</taxon>
        <taxon>Fabaceae</taxon>
        <taxon>Caesalpinioideae</taxon>
        <taxon>mimosoid clade</taxon>
        <taxon>Acacieae</taxon>
        <taxon>Acacia</taxon>
    </lineage>
</organism>
<keyword evidence="3" id="KW-1185">Reference proteome</keyword>
<evidence type="ECO:0000313" key="2">
    <source>
        <dbReference type="EMBL" id="KAK4265080.1"/>
    </source>
</evidence>
<proteinExistence type="inferred from homology"/>
<dbReference type="AlphaFoldDB" id="A0AAE1J7D0"/>
<protein>
    <submittedName>
        <fullName evidence="2">Uncharacterized protein</fullName>
    </submittedName>
</protein>
<sequence length="171" mass="19661">MESKKGKEKKGLIIKTWELCKSIGRRGVKNKRNKAIESAGLIIRSKSWPNLDLKVLEEKPRTKKKSGEVAPEGCFSVYVGRQRKRFVIKTEFANHPLFKILLEEAESEYGYNSQGPLILPCDVHVFLKVLMEMDQETEHEDQEIRQVCAFMKRSASYHLLTPSRTVSINPL</sequence>
<dbReference type="Proteomes" id="UP001293593">
    <property type="component" value="Unassembled WGS sequence"/>
</dbReference>
<dbReference type="EMBL" id="JAWXYG010000008">
    <property type="protein sequence ID" value="KAK4265080.1"/>
    <property type="molecule type" value="Genomic_DNA"/>
</dbReference>
<accession>A0AAE1J7D0</accession>
<comment type="caution">
    <text evidence="2">The sequence shown here is derived from an EMBL/GenBank/DDBJ whole genome shotgun (WGS) entry which is preliminary data.</text>
</comment>